<gene>
    <name evidence="1" type="ORF">EJ05DRAFT_50455</name>
</gene>
<organism evidence="1 2">
    <name type="scientific">Pseudovirgaria hyperparasitica</name>
    <dbReference type="NCBI Taxonomy" id="470096"/>
    <lineage>
        <taxon>Eukaryota</taxon>
        <taxon>Fungi</taxon>
        <taxon>Dikarya</taxon>
        <taxon>Ascomycota</taxon>
        <taxon>Pezizomycotina</taxon>
        <taxon>Dothideomycetes</taxon>
        <taxon>Dothideomycetes incertae sedis</taxon>
        <taxon>Acrospermales</taxon>
        <taxon>Acrospermaceae</taxon>
        <taxon>Pseudovirgaria</taxon>
    </lineage>
</organism>
<evidence type="ECO:0000313" key="1">
    <source>
        <dbReference type="EMBL" id="KAF2756996.1"/>
    </source>
</evidence>
<name>A0A6A6W4W4_9PEZI</name>
<keyword evidence="2" id="KW-1185">Reference proteome</keyword>
<dbReference type="RefSeq" id="XP_033599447.1">
    <property type="nucleotide sequence ID" value="XM_033747586.1"/>
</dbReference>
<proteinExistence type="predicted"/>
<dbReference type="AlphaFoldDB" id="A0A6A6W4W4"/>
<evidence type="ECO:0000313" key="2">
    <source>
        <dbReference type="Proteomes" id="UP000799437"/>
    </source>
</evidence>
<dbReference type="GeneID" id="54488640"/>
<dbReference type="Proteomes" id="UP000799437">
    <property type="component" value="Unassembled WGS sequence"/>
</dbReference>
<accession>A0A6A6W4W4</accession>
<dbReference type="EMBL" id="ML996574">
    <property type="protein sequence ID" value="KAF2756996.1"/>
    <property type="molecule type" value="Genomic_DNA"/>
</dbReference>
<sequence>MSTAGLVILTHPLPSAPLGQLIEEPISPTSKIYTATAMFPDSPTQISSTSLRGATRRVCHSSNSLSGSLMKIEAHDSVRSTLENDRTIFRSLCQDPGAQKWMHDMTKAGRRFSFVVGTQELRNAKFTPVDLSPQRISAHAHDDSTQVPSNIKTAPGLEARKVKCLVGRHDAPHSLEDVDYDWNYFSLSDDMQLAIGLGATSGELQALVNASINI</sequence>
<protein>
    <submittedName>
        <fullName evidence="1">Uncharacterized protein</fullName>
    </submittedName>
</protein>
<reference evidence="1" key="1">
    <citation type="journal article" date="2020" name="Stud. Mycol.">
        <title>101 Dothideomycetes genomes: a test case for predicting lifestyles and emergence of pathogens.</title>
        <authorList>
            <person name="Haridas S."/>
            <person name="Albert R."/>
            <person name="Binder M."/>
            <person name="Bloem J."/>
            <person name="Labutti K."/>
            <person name="Salamov A."/>
            <person name="Andreopoulos B."/>
            <person name="Baker S."/>
            <person name="Barry K."/>
            <person name="Bills G."/>
            <person name="Bluhm B."/>
            <person name="Cannon C."/>
            <person name="Castanera R."/>
            <person name="Culley D."/>
            <person name="Daum C."/>
            <person name="Ezra D."/>
            <person name="Gonzalez J."/>
            <person name="Henrissat B."/>
            <person name="Kuo A."/>
            <person name="Liang C."/>
            <person name="Lipzen A."/>
            <person name="Lutzoni F."/>
            <person name="Magnuson J."/>
            <person name="Mondo S."/>
            <person name="Nolan M."/>
            <person name="Ohm R."/>
            <person name="Pangilinan J."/>
            <person name="Park H.-J."/>
            <person name="Ramirez L."/>
            <person name="Alfaro M."/>
            <person name="Sun H."/>
            <person name="Tritt A."/>
            <person name="Yoshinaga Y."/>
            <person name="Zwiers L.-H."/>
            <person name="Turgeon B."/>
            <person name="Goodwin S."/>
            <person name="Spatafora J."/>
            <person name="Crous P."/>
            <person name="Grigoriev I."/>
        </authorList>
    </citation>
    <scope>NUCLEOTIDE SEQUENCE</scope>
    <source>
        <strain evidence="1">CBS 121739</strain>
    </source>
</reference>
<dbReference type="OrthoDB" id="3694634at2759"/>